<dbReference type="GO" id="GO:0004519">
    <property type="term" value="F:endonuclease activity"/>
    <property type="evidence" value="ECO:0007669"/>
    <property type="project" value="InterPro"/>
</dbReference>
<dbReference type="AlphaFoldDB" id="A0A387HPD7"/>
<evidence type="ECO:0000313" key="3">
    <source>
        <dbReference type="EMBL" id="AYG82337.1"/>
    </source>
</evidence>
<dbReference type="Pfam" id="PF01844">
    <property type="entry name" value="HNH"/>
    <property type="match status" value="1"/>
</dbReference>
<dbReference type="EMBL" id="CP032698">
    <property type="protein sequence ID" value="AYG82337.1"/>
    <property type="molecule type" value="Genomic_DNA"/>
</dbReference>
<name>A0A387HPD7_9ACTN</name>
<dbReference type="PANTHER" id="PTHR33877">
    <property type="entry name" value="SLL1193 PROTEIN"/>
    <property type="match status" value="1"/>
</dbReference>
<accession>A0A387HPD7</accession>
<feature type="region of interest" description="Disordered" evidence="1">
    <location>
        <begin position="133"/>
        <end position="174"/>
    </location>
</feature>
<dbReference type="CDD" id="cd00085">
    <property type="entry name" value="HNHc"/>
    <property type="match status" value="1"/>
</dbReference>
<dbReference type="GO" id="GO:0003676">
    <property type="term" value="F:nucleic acid binding"/>
    <property type="evidence" value="ECO:0007669"/>
    <property type="project" value="InterPro"/>
</dbReference>
<organism evidence="3 4">
    <name type="scientific">Streptomyces hundungensis</name>
    <dbReference type="NCBI Taxonomy" id="1077946"/>
    <lineage>
        <taxon>Bacteria</taxon>
        <taxon>Bacillati</taxon>
        <taxon>Actinomycetota</taxon>
        <taxon>Actinomycetes</taxon>
        <taxon>Kitasatosporales</taxon>
        <taxon>Streptomycetaceae</taxon>
        <taxon>Streptomyces</taxon>
    </lineage>
</organism>
<dbReference type="InterPro" id="IPR002711">
    <property type="entry name" value="HNH"/>
</dbReference>
<dbReference type="GO" id="GO:0008270">
    <property type="term" value="F:zinc ion binding"/>
    <property type="evidence" value="ECO:0007669"/>
    <property type="project" value="InterPro"/>
</dbReference>
<dbReference type="OrthoDB" id="9802901at2"/>
<dbReference type="InterPro" id="IPR003615">
    <property type="entry name" value="HNH_nuc"/>
</dbReference>
<evidence type="ECO:0000313" key="4">
    <source>
        <dbReference type="Proteomes" id="UP000271554"/>
    </source>
</evidence>
<evidence type="ECO:0000259" key="2">
    <source>
        <dbReference type="Pfam" id="PF01844"/>
    </source>
</evidence>
<dbReference type="KEGG" id="shun:DWB77_04509"/>
<evidence type="ECO:0000256" key="1">
    <source>
        <dbReference type="SAM" id="MobiDB-lite"/>
    </source>
</evidence>
<protein>
    <recommendedName>
        <fullName evidence="2">HNH domain-containing protein</fullName>
    </recommendedName>
</protein>
<dbReference type="InterPro" id="IPR052892">
    <property type="entry name" value="NA-targeting_endonuclease"/>
</dbReference>
<proteinExistence type="predicted"/>
<reference evidence="3 4" key="1">
    <citation type="submission" date="2018-10" db="EMBL/GenBank/DDBJ databases">
        <title>Relationship between Morphology and Antimicrobial Activity in Streptomyces.</title>
        <authorList>
            <person name="Kang H.J."/>
            <person name="Kim S.B."/>
        </authorList>
    </citation>
    <scope>NUCLEOTIDE SEQUENCE [LARGE SCALE GENOMIC DNA]</scope>
    <source>
        <strain evidence="3 4">BH38</strain>
    </source>
</reference>
<keyword evidence="4" id="KW-1185">Reference proteome</keyword>
<dbReference type="PANTHER" id="PTHR33877:SF1">
    <property type="entry name" value="TYPE IV METHYL-DIRECTED RESTRICTION ENZYME ECOKMCRA"/>
    <property type="match status" value="1"/>
</dbReference>
<gene>
    <name evidence="3" type="ORF">DWB77_04509</name>
</gene>
<sequence>MRCTYCRRSFASLREATLDHVAPLSLLRTWSARNLVLACRPCNTRKADRLPLSLALLLLWSTDPTQPPTRLAAADREALTCVTTLVTPRLVGSRPSVNTPPFTDAFTVFSDSTTSVFDRVDWLLLARLAHARQSADPTREQSDEHPREHREQSGVHREQSGVHRERSGAHQHCEPLDRVVQSTRTRLCARRPIEPCAALKEAA</sequence>
<feature type="compositionally biased region" description="Basic and acidic residues" evidence="1">
    <location>
        <begin position="137"/>
        <end position="174"/>
    </location>
</feature>
<dbReference type="Proteomes" id="UP000271554">
    <property type="component" value="Chromosome"/>
</dbReference>
<feature type="domain" description="HNH" evidence="2">
    <location>
        <begin position="3"/>
        <end position="49"/>
    </location>
</feature>
<dbReference type="Gene3D" id="1.10.30.50">
    <property type="match status" value="1"/>
</dbReference>